<gene>
    <name evidence="5" type="ORF">CWE13_09280</name>
</gene>
<dbReference type="Gene3D" id="1.10.10.10">
    <property type="entry name" value="Winged helix-like DNA-binding domain superfamily/Winged helix DNA-binding domain"/>
    <property type="match status" value="1"/>
</dbReference>
<dbReference type="OrthoDB" id="8969464at2"/>
<evidence type="ECO:0000256" key="3">
    <source>
        <dbReference type="ARBA" id="ARBA00023163"/>
    </source>
</evidence>
<feature type="domain" description="Cyclic nucleotide-binding" evidence="4">
    <location>
        <begin position="16"/>
        <end position="103"/>
    </location>
</feature>
<dbReference type="Proteomes" id="UP000286934">
    <property type="component" value="Unassembled WGS sequence"/>
</dbReference>
<evidence type="ECO:0000256" key="2">
    <source>
        <dbReference type="ARBA" id="ARBA00023125"/>
    </source>
</evidence>
<dbReference type="InterPro" id="IPR036388">
    <property type="entry name" value="WH-like_DNA-bd_sf"/>
</dbReference>
<dbReference type="Pfam" id="PF00027">
    <property type="entry name" value="cNMP_binding"/>
    <property type="match status" value="1"/>
</dbReference>
<name>A0A432WTE5_9GAMM</name>
<dbReference type="CDD" id="cd00038">
    <property type="entry name" value="CAP_ED"/>
    <property type="match status" value="1"/>
</dbReference>
<dbReference type="SUPFAM" id="SSF46785">
    <property type="entry name" value="Winged helix' DNA-binding domain"/>
    <property type="match status" value="1"/>
</dbReference>
<dbReference type="InterPro" id="IPR018490">
    <property type="entry name" value="cNMP-bd_dom_sf"/>
</dbReference>
<dbReference type="InterPro" id="IPR050397">
    <property type="entry name" value="Env_Response_Regulators"/>
</dbReference>
<dbReference type="RefSeq" id="WP_126808011.1">
    <property type="nucleotide sequence ID" value="NZ_PIPP01000003.1"/>
</dbReference>
<comment type="caution">
    <text evidence="5">The sequence shown here is derived from an EMBL/GenBank/DDBJ whole genome shotgun (WGS) entry which is preliminary data.</text>
</comment>
<protein>
    <submittedName>
        <fullName evidence="5">Crp/Fnr family transcriptional regulator</fullName>
    </submittedName>
</protein>
<evidence type="ECO:0000313" key="5">
    <source>
        <dbReference type="EMBL" id="RUO37045.1"/>
    </source>
</evidence>
<dbReference type="SUPFAM" id="SSF51206">
    <property type="entry name" value="cAMP-binding domain-like"/>
    <property type="match status" value="1"/>
</dbReference>
<keyword evidence="3" id="KW-0804">Transcription</keyword>
<sequence length="241" mass="27017">MVNGDYPISSPEQNHLLASLPAEIIARFTPHLRLVKLQLGQCLYESGDELKHVFFPTNSVISLLYIMENGDSAEMSVIGNDGIIGIALFMGGESMPNRAVVQSSGNAYQLPGGILKQEFLRHGDFHGVLLRYTQSLMTQMAQTAVCNRHHSIEQQLCRWLLLSLDRTPSNVLIMTQELIASMLGVRRERVAIAAGKLQKLGIIEYHRGRLTILARTKLEKLSCECYQVVKTECDRLLHYLP</sequence>
<reference evidence="6" key="1">
    <citation type="journal article" date="2018" name="Front. Microbiol.">
        <title>Genome-Based Analysis Reveals the Taxonomy and Diversity of the Family Idiomarinaceae.</title>
        <authorList>
            <person name="Liu Y."/>
            <person name="Lai Q."/>
            <person name="Shao Z."/>
        </authorList>
    </citation>
    <scope>NUCLEOTIDE SEQUENCE [LARGE SCALE GENOMIC DNA]</scope>
    <source>
        <strain evidence="6">AIS</strain>
    </source>
</reference>
<accession>A0A432WTE5</accession>
<dbReference type="Pfam" id="PF13545">
    <property type="entry name" value="HTH_Crp_2"/>
    <property type="match status" value="1"/>
</dbReference>
<proteinExistence type="predicted"/>
<evidence type="ECO:0000313" key="6">
    <source>
        <dbReference type="Proteomes" id="UP000286934"/>
    </source>
</evidence>
<evidence type="ECO:0000259" key="4">
    <source>
        <dbReference type="PROSITE" id="PS50042"/>
    </source>
</evidence>
<dbReference type="PANTHER" id="PTHR24567:SF74">
    <property type="entry name" value="HTH-TYPE TRANSCRIPTIONAL REGULATOR ARCR"/>
    <property type="match status" value="1"/>
</dbReference>
<keyword evidence="1" id="KW-0805">Transcription regulation</keyword>
<dbReference type="InterPro" id="IPR014710">
    <property type="entry name" value="RmlC-like_jellyroll"/>
</dbReference>
<dbReference type="InterPro" id="IPR012318">
    <property type="entry name" value="HTH_CRP"/>
</dbReference>
<dbReference type="EMBL" id="PIPP01000003">
    <property type="protein sequence ID" value="RUO37045.1"/>
    <property type="molecule type" value="Genomic_DNA"/>
</dbReference>
<dbReference type="Gene3D" id="2.60.120.10">
    <property type="entry name" value="Jelly Rolls"/>
    <property type="match status" value="1"/>
</dbReference>
<dbReference type="GO" id="GO:0005829">
    <property type="term" value="C:cytosol"/>
    <property type="evidence" value="ECO:0007669"/>
    <property type="project" value="TreeGrafter"/>
</dbReference>
<dbReference type="PROSITE" id="PS50042">
    <property type="entry name" value="CNMP_BINDING_3"/>
    <property type="match status" value="1"/>
</dbReference>
<dbReference type="SMART" id="SM00419">
    <property type="entry name" value="HTH_CRP"/>
    <property type="match status" value="1"/>
</dbReference>
<organism evidence="5 6">
    <name type="scientific">Aliidiomarina shirensis</name>
    <dbReference type="NCBI Taxonomy" id="1048642"/>
    <lineage>
        <taxon>Bacteria</taxon>
        <taxon>Pseudomonadati</taxon>
        <taxon>Pseudomonadota</taxon>
        <taxon>Gammaproteobacteria</taxon>
        <taxon>Alteromonadales</taxon>
        <taxon>Idiomarinaceae</taxon>
        <taxon>Aliidiomarina</taxon>
    </lineage>
</organism>
<dbReference type="AlphaFoldDB" id="A0A432WTE5"/>
<dbReference type="InterPro" id="IPR000595">
    <property type="entry name" value="cNMP-bd_dom"/>
</dbReference>
<dbReference type="PANTHER" id="PTHR24567">
    <property type="entry name" value="CRP FAMILY TRANSCRIPTIONAL REGULATORY PROTEIN"/>
    <property type="match status" value="1"/>
</dbReference>
<evidence type="ECO:0000256" key="1">
    <source>
        <dbReference type="ARBA" id="ARBA00023015"/>
    </source>
</evidence>
<keyword evidence="6" id="KW-1185">Reference proteome</keyword>
<keyword evidence="2" id="KW-0238">DNA-binding</keyword>
<dbReference type="GO" id="GO:0003700">
    <property type="term" value="F:DNA-binding transcription factor activity"/>
    <property type="evidence" value="ECO:0007669"/>
    <property type="project" value="TreeGrafter"/>
</dbReference>
<dbReference type="SMART" id="SM00100">
    <property type="entry name" value="cNMP"/>
    <property type="match status" value="1"/>
</dbReference>
<dbReference type="GO" id="GO:0003677">
    <property type="term" value="F:DNA binding"/>
    <property type="evidence" value="ECO:0007669"/>
    <property type="project" value="UniProtKB-KW"/>
</dbReference>
<dbReference type="InterPro" id="IPR036390">
    <property type="entry name" value="WH_DNA-bd_sf"/>
</dbReference>